<feature type="region of interest" description="Disordered" evidence="9">
    <location>
        <begin position="1"/>
        <end position="62"/>
    </location>
</feature>
<evidence type="ECO:0000256" key="1">
    <source>
        <dbReference type="ARBA" id="ARBA00022723"/>
    </source>
</evidence>
<dbReference type="GO" id="GO:0016042">
    <property type="term" value="P:lipid catabolic process"/>
    <property type="evidence" value="ECO:0007669"/>
    <property type="project" value="UniProtKB-UniRule"/>
</dbReference>
<dbReference type="InterPro" id="IPR027417">
    <property type="entry name" value="P-loop_NTPase"/>
</dbReference>
<keyword evidence="4" id="KW-0862">Zinc</keyword>
<gene>
    <name evidence="12" type="ORF">EJ05DRAFT_49848</name>
</gene>
<feature type="compositionally biased region" description="Polar residues" evidence="9">
    <location>
        <begin position="1382"/>
        <end position="1400"/>
    </location>
</feature>
<feature type="region of interest" description="Disordered" evidence="9">
    <location>
        <begin position="1472"/>
        <end position="1509"/>
    </location>
</feature>
<keyword evidence="5 8" id="KW-0442">Lipid degradation</keyword>
<dbReference type="GO" id="GO:0046486">
    <property type="term" value="P:glycerolipid metabolic process"/>
    <property type="evidence" value="ECO:0007669"/>
    <property type="project" value="UniProtKB-ARBA"/>
</dbReference>
<dbReference type="InterPro" id="IPR017907">
    <property type="entry name" value="Znf_RING_CS"/>
</dbReference>
<accession>A0A6A6W307</accession>
<evidence type="ECO:0000256" key="6">
    <source>
        <dbReference type="ARBA" id="ARBA00023098"/>
    </source>
</evidence>
<dbReference type="Pfam" id="PF01734">
    <property type="entry name" value="Patatin"/>
    <property type="match status" value="1"/>
</dbReference>
<dbReference type="Proteomes" id="UP000799437">
    <property type="component" value="Unassembled WGS sequence"/>
</dbReference>
<dbReference type="PANTHER" id="PTHR24185">
    <property type="entry name" value="CALCIUM-INDEPENDENT PHOSPHOLIPASE A2-GAMMA"/>
    <property type="match status" value="1"/>
</dbReference>
<dbReference type="PROSITE" id="PS50089">
    <property type="entry name" value="ZF_RING_2"/>
    <property type="match status" value="1"/>
</dbReference>
<dbReference type="InterPro" id="IPR016035">
    <property type="entry name" value="Acyl_Trfase/lysoPLipase"/>
</dbReference>
<evidence type="ECO:0000256" key="5">
    <source>
        <dbReference type="ARBA" id="ARBA00022963"/>
    </source>
</evidence>
<dbReference type="Gene3D" id="3.40.1090.10">
    <property type="entry name" value="Cytosolic phospholipase A2 catalytic domain"/>
    <property type="match status" value="1"/>
</dbReference>
<dbReference type="EMBL" id="ML996574">
    <property type="protein sequence ID" value="KAF2756983.1"/>
    <property type="molecule type" value="Genomic_DNA"/>
</dbReference>
<dbReference type="InterPro" id="IPR002641">
    <property type="entry name" value="PNPLA_dom"/>
</dbReference>
<dbReference type="SUPFAM" id="SSF57850">
    <property type="entry name" value="RING/U-box"/>
    <property type="match status" value="1"/>
</dbReference>
<name>A0A6A6W307_9PEZI</name>
<dbReference type="GO" id="GO:0019369">
    <property type="term" value="P:arachidonate metabolic process"/>
    <property type="evidence" value="ECO:0007669"/>
    <property type="project" value="TreeGrafter"/>
</dbReference>
<dbReference type="SUPFAM" id="SSF52151">
    <property type="entry name" value="FabD/lysophospholipase-like"/>
    <property type="match status" value="1"/>
</dbReference>
<feature type="short sequence motif" description="GXSXG" evidence="8">
    <location>
        <begin position="885"/>
        <end position="889"/>
    </location>
</feature>
<keyword evidence="6 8" id="KW-0443">Lipid metabolism</keyword>
<dbReference type="GO" id="GO:0008270">
    <property type="term" value="F:zinc ion binding"/>
    <property type="evidence" value="ECO:0007669"/>
    <property type="project" value="UniProtKB-KW"/>
</dbReference>
<dbReference type="CDD" id="cd19757">
    <property type="entry name" value="Bbox1"/>
    <property type="match status" value="1"/>
</dbReference>
<dbReference type="OrthoDB" id="194358at2759"/>
<evidence type="ECO:0000256" key="9">
    <source>
        <dbReference type="SAM" id="MobiDB-lite"/>
    </source>
</evidence>
<evidence type="ECO:0000313" key="13">
    <source>
        <dbReference type="Proteomes" id="UP000799437"/>
    </source>
</evidence>
<keyword evidence="2 7" id="KW-0863">Zinc-finger</keyword>
<evidence type="ECO:0000259" key="11">
    <source>
        <dbReference type="PROSITE" id="PS51635"/>
    </source>
</evidence>
<sequence>MPQTQLPRPGYREWSPRRYERTESPSRESVGTDRDDDEFVDAVEEMSLGTSRQSSYHVDSPSRYSFQDHRLNEHPPAPYMSGPVDMSYSAEPHRTVNTDANHRSSGSAAIPEEPVNQDENICEDCELQHEDLWYCNICKLILCSPCWDRQLPHRRNRRDPNGIPHERSKPEVAEMINKALLPPTDSNVREDMYREDEFTAWFGIDRPLDQGAPIFQDYGRFADLMSSTDPVRNQPSRAFLSRGEQAGRDARTPSLVSFVGQTGAGKSTLIKLLIDFAQYRQKAAKFPSPVVGVPGAHIPTSEDVHLYIDPRTIASSGPLLFADCEGLEGGEREPVGAKAKKRRLSLRRKARVAEENRTTSDQAPPAPKAVTEREIQWADEPRARSREFAVTNLYPRLLYTFSDVIIFVLRNPRTVETVFERLITWAMAAIETSSNQPMLPHAVIALNASEHNIAPGLWDVNANTQNILDDLAPTVNQNETFMKWAQYWRERGKMIETLEHLVLCYYSSIQIIRIPSDGRPQLMQTQIEKLYSGTSAACTASRCARMELRMLFDVEELESFLQDAFNHYSTTLNSPFDFVQASFRNSPIPPDFGGNILKLAVTLMEMTCNKLSGPQILHELSYMIASCIMIDSSRHGNKGNADQLFQNYMTHVDDALENLCNQHWPCEFTQGNTGKRCINVRSGHSAKGHQSSDGLVFAAGEYRSTFTFETYRDYFRHKIFKFLHELLDDLTSRVRNGDREDSAAASIHRDFVLRNFYQRTVQASGHEGGIAALWNSHTACLCCLIEHPEHVLPCGHVLCTSCIKMYGTSLSQTEFEIYQCPIEAGVVPRSMNRRIYLKPKSAGVRILTLDGGGVRGIVELETLRQIENAMGAKIRIQTFFDLIIGTSTGGIVALGIGAMNWTVEECIDKFEKLCEVAFTRRTGSNLPLIGFLVDNYHHSKYETKSLEQALTSAFGDSQFLFGGQQRIEDRSQVCKVAVTATSLAGNRTFLLANYNRPIYNHMTAKYHFQRPERTSHELKIWEAARATSAAPRFFKSYHHEKSQKAYVDGAVYHNNPVKLADNERKILFPEWENADLIVSLGTSFSRQLHRAESEKIQAAQRGVVSHGKLMINLVKNHMATSLDCQNAWEEFLAHQPDSIKYSPKFIRINPELSGSVPALDAVKDMSALRNNVRVMLQNDTRIKQLALMLVCSSFYFECKTACIAQEGGTFRVEGRICCRLPQPSGEMMELGRFLKRKILEGNGVTFVIRDLERHTKATGKIELTTEVVNRMISQGIFRMPARNKLTLESTLSQTDISLWFNEQDKFHISGFPRSLFDDAQNKTQSRPFIVSSSTRYTRGSRRKNKSTQDWQAPNLKTFASQESLRQYLWNSKSLIAERHAPSNASSDSLAPSTASRQGRTSPARADDQPGTRRAFRALFWPVRSRVRQDMSSEYPEVLGQQQPYTDSMSHVDSSLDDDARTTYHQWTRGLTGLSSTYGRELDSRGPNALSRGPPQELDGQPVPLVELPG</sequence>
<evidence type="ECO:0000313" key="12">
    <source>
        <dbReference type="EMBL" id="KAF2756983.1"/>
    </source>
</evidence>
<evidence type="ECO:0000256" key="2">
    <source>
        <dbReference type="ARBA" id="ARBA00022771"/>
    </source>
</evidence>
<dbReference type="GeneID" id="54487742"/>
<feature type="region of interest" description="Disordered" evidence="9">
    <location>
        <begin position="1379"/>
        <end position="1412"/>
    </location>
</feature>
<keyword evidence="1" id="KW-0479">Metal-binding</keyword>
<feature type="short sequence motif" description="DGA/G" evidence="8">
    <location>
        <begin position="1048"/>
        <end position="1050"/>
    </location>
</feature>
<feature type="region of interest" description="Disordered" evidence="9">
    <location>
        <begin position="1327"/>
        <end position="1353"/>
    </location>
</feature>
<feature type="active site" description="Proton acceptor" evidence="8">
    <location>
        <position position="1048"/>
    </location>
</feature>
<feature type="domain" description="PNPLA" evidence="11">
    <location>
        <begin position="847"/>
        <end position="1061"/>
    </location>
</feature>
<dbReference type="SUPFAM" id="SSF52540">
    <property type="entry name" value="P-loop containing nucleoside triphosphate hydrolases"/>
    <property type="match status" value="1"/>
</dbReference>
<dbReference type="RefSeq" id="XP_033599434.1">
    <property type="nucleotide sequence ID" value="XM_033746688.1"/>
</dbReference>
<feature type="compositionally biased region" description="Polar residues" evidence="9">
    <location>
        <begin position="48"/>
        <end position="62"/>
    </location>
</feature>
<feature type="compositionally biased region" description="Basic and acidic residues" evidence="9">
    <location>
        <begin position="10"/>
        <end position="33"/>
    </location>
</feature>
<dbReference type="GO" id="GO:0016020">
    <property type="term" value="C:membrane"/>
    <property type="evidence" value="ECO:0007669"/>
    <property type="project" value="TreeGrafter"/>
</dbReference>
<feature type="short sequence motif" description="GXGXXG" evidence="8">
    <location>
        <begin position="851"/>
        <end position="856"/>
    </location>
</feature>
<dbReference type="PROSITE" id="PS51635">
    <property type="entry name" value="PNPLA"/>
    <property type="match status" value="1"/>
</dbReference>
<feature type="domain" description="RING-type" evidence="10">
    <location>
        <begin position="780"/>
        <end position="822"/>
    </location>
</feature>
<feature type="active site" description="Nucleophile" evidence="8">
    <location>
        <position position="887"/>
    </location>
</feature>
<keyword evidence="13" id="KW-1185">Reference proteome</keyword>
<dbReference type="GO" id="GO:0047499">
    <property type="term" value="F:calcium-independent phospholipase A2 activity"/>
    <property type="evidence" value="ECO:0007669"/>
    <property type="project" value="TreeGrafter"/>
</dbReference>
<organism evidence="12 13">
    <name type="scientific">Pseudovirgaria hyperparasitica</name>
    <dbReference type="NCBI Taxonomy" id="470096"/>
    <lineage>
        <taxon>Eukaryota</taxon>
        <taxon>Fungi</taxon>
        <taxon>Dikarya</taxon>
        <taxon>Ascomycota</taxon>
        <taxon>Pezizomycotina</taxon>
        <taxon>Dothideomycetes</taxon>
        <taxon>Dothideomycetes incertae sedis</taxon>
        <taxon>Acrospermales</taxon>
        <taxon>Acrospermaceae</taxon>
        <taxon>Pseudovirgaria</taxon>
    </lineage>
</organism>
<proteinExistence type="predicted"/>
<evidence type="ECO:0008006" key="14">
    <source>
        <dbReference type="Google" id="ProtNLM"/>
    </source>
</evidence>
<feature type="compositionally biased region" description="Acidic residues" evidence="9">
    <location>
        <begin position="34"/>
        <end position="44"/>
    </location>
</feature>
<reference evidence="12" key="1">
    <citation type="journal article" date="2020" name="Stud. Mycol.">
        <title>101 Dothideomycetes genomes: a test case for predicting lifestyles and emergence of pathogens.</title>
        <authorList>
            <person name="Haridas S."/>
            <person name="Albert R."/>
            <person name="Binder M."/>
            <person name="Bloem J."/>
            <person name="Labutti K."/>
            <person name="Salamov A."/>
            <person name="Andreopoulos B."/>
            <person name="Baker S."/>
            <person name="Barry K."/>
            <person name="Bills G."/>
            <person name="Bluhm B."/>
            <person name="Cannon C."/>
            <person name="Castanera R."/>
            <person name="Culley D."/>
            <person name="Daum C."/>
            <person name="Ezra D."/>
            <person name="Gonzalez J."/>
            <person name="Henrissat B."/>
            <person name="Kuo A."/>
            <person name="Liang C."/>
            <person name="Lipzen A."/>
            <person name="Lutzoni F."/>
            <person name="Magnuson J."/>
            <person name="Mondo S."/>
            <person name="Nolan M."/>
            <person name="Ohm R."/>
            <person name="Pangilinan J."/>
            <person name="Park H.-J."/>
            <person name="Ramirez L."/>
            <person name="Alfaro M."/>
            <person name="Sun H."/>
            <person name="Tritt A."/>
            <person name="Yoshinaga Y."/>
            <person name="Zwiers L.-H."/>
            <person name="Turgeon B."/>
            <person name="Goodwin S."/>
            <person name="Spatafora J."/>
            <person name="Crous P."/>
            <person name="Grigoriev I."/>
        </authorList>
    </citation>
    <scope>NUCLEOTIDE SEQUENCE</scope>
    <source>
        <strain evidence="12">CBS 121739</strain>
    </source>
</reference>
<evidence type="ECO:0000256" key="8">
    <source>
        <dbReference type="PROSITE-ProRule" id="PRU01161"/>
    </source>
</evidence>
<dbReference type="PANTHER" id="PTHR24185:SF1">
    <property type="entry name" value="CALCIUM-INDEPENDENT PHOSPHOLIPASE A2-GAMMA"/>
    <property type="match status" value="1"/>
</dbReference>
<evidence type="ECO:0000256" key="3">
    <source>
        <dbReference type="ARBA" id="ARBA00022801"/>
    </source>
</evidence>
<evidence type="ECO:0000259" key="10">
    <source>
        <dbReference type="PROSITE" id="PS50089"/>
    </source>
</evidence>
<feature type="compositionally biased region" description="Basic residues" evidence="9">
    <location>
        <begin position="338"/>
        <end position="350"/>
    </location>
</feature>
<protein>
    <recommendedName>
        <fullName evidence="14">FabD/lysophospholipase-like protein</fullName>
    </recommendedName>
</protein>
<dbReference type="PROSITE" id="PS00518">
    <property type="entry name" value="ZF_RING_1"/>
    <property type="match status" value="1"/>
</dbReference>
<evidence type="ECO:0000256" key="7">
    <source>
        <dbReference type="PROSITE-ProRule" id="PRU00175"/>
    </source>
</evidence>
<evidence type="ECO:0000256" key="4">
    <source>
        <dbReference type="ARBA" id="ARBA00022833"/>
    </source>
</evidence>
<dbReference type="CDD" id="cd07199">
    <property type="entry name" value="Pat17_PNPLA8_PNPLA9_like"/>
    <property type="match status" value="1"/>
</dbReference>
<feature type="region of interest" description="Disordered" evidence="9">
    <location>
        <begin position="331"/>
        <end position="377"/>
    </location>
</feature>
<dbReference type="InterPro" id="IPR001841">
    <property type="entry name" value="Znf_RING"/>
</dbReference>
<keyword evidence="3 8" id="KW-0378">Hydrolase</keyword>
<dbReference type="CDD" id="cd16449">
    <property type="entry name" value="RING-HC"/>
    <property type="match status" value="1"/>
</dbReference>